<name>A0A916W4H8_9BACT</name>
<comment type="caution">
    <text evidence="2">The sequence shown here is derived from an EMBL/GenBank/DDBJ whole genome shotgun (WGS) entry which is preliminary data.</text>
</comment>
<evidence type="ECO:0000256" key="1">
    <source>
        <dbReference type="SAM" id="MobiDB-lite"/>
    </source>
</evidence>
<organism evidence="2 3">
    <name type="scientific">Edaphobacter acidisoli</name>
    <dbReference type="NCBI Taxonomy" id="2040573"/>
    <lineage>
        <taxon>Bacteria</taxon>
        <taxon>Pseudomonadati</taxon>
        <taxon>Acidobacteriota</taxon>
        <taxon>Terriglobia</taxon>
        <taxon>Terriglobales</taxon>
        <taxon>Acidobacteriaceae</taxon>
        <taxon>Edaphobacter</taxon>
    </lineage>
</organism>
<feature type="region of interest" description="Disordered" evidence="1">
    <location>
        <begin position="12"/>
        <end position="77"/>
    </location>
</feature>
<dbReference type="Proteomes" id="UP000648801">
    <property type="component" value="Unassembled WGS sequence"/>
</dbReference>
<reference evidence="2" key="1">
    <citation type="journal article" date="2014" name="Int. J. Syst. Evol. Microbiol.">
        <title>Complete genome sequence of Corynebacterium casei LMG S-19264T (=DSM 44701T), isolated from a smear-ripened cheese.</title>
        <authorList>
            <consortium name="US DOE Joint Genome Institute (JGI-PGF)"/>
            <person name="Walter F."/>
            <person name="Albersmeier A."/>
            <person name="Kalinowski J."/>
            <person name="Ruckert C."/>
        </authorList>
    </citation>
    <scope>NUCLEOTIDE SEQUENCE</scope>
    <source>
        <strain evidence="2">CGMCC 1.15447</strain>
    </source>
</reference>
<dbReference type="AlphaFoldDB" id="A0A916W4H8"/>
<accession>A0A916W4H8</accession>
<protein>
    <submittedName>
        <fullName evidence="2">Uncharacterized protein</fullName>
    </submittedName>
</protein>
<evidence type="ECO:0000313" key="2">
    <source>
        <dbReference type="EMBL" id="GGA65029.1"/>
    </source>
</evidence>
<sequence>MAVLDNVAIACGDQGSRGANDPGGSLHGGSGKTGTAAGESDSGCGADENGDDVDASENAMELEVSFADPRGEIDWAN</sequence>
<keyword evidence="3" id="KW-1185">Reference proteome</keyword>
<reference evidence="2" key="2">
    <citation type="submission" date="2020-09" db="EMBL/GenBank/DDBJ databases">
        <authorList>
            <person name="Sun Q."/>
            <person name="Zhou Y."/>
        </authorList>
    </citation>
    <scope>NUCLEOTIDE SEQUENCE</scope>
    <source>
        <strain evidence="2">CGMCC 1.15447</strain>
    </source>
</reference>
<dbReference type="EMBL" id="BMJB01000001">
    <property type="protein sequence ID" value="GGA65029.1"/>
    <property type="molecule type" value="Genomic_DNA"/>
</dbReference>
<gene>
    <name evidence="2" type="ORF">GCM10011507_15800</name>
</gene>
<evidence type="ECO:0000313" key="3">
    <source>
        <dbReference type="Proteomes" id="UP000648801"/>
    </source>
</evidence>
<proteinExistence type="predicted"/>